<evidence type="ECO:0000313" key="3">
    <source>
        <dbReference type="Proteomes" id="UP001282474"/>
    </source>
</evidence>
<dbReference type="EMBL" id="JARAWJ010000005">
    <property type="protein sequence ID" value="MDX3037248.1"/>
    <property type="molecule type" value="Genomic_DNA"/>
</dbReference>
<evidence type="ECO:0000313" key="2">
    <source>
        <dbReference type="EMBL" id="MDX3037248.1"/>
    </source>
</evidence>
<name>A0ABU4MIF0_9ACTN</name>
<organism evidence="2 3">
    <name type="scientific">Streptomyces caniscabiei</name>
    <dbReference type="NCBI Taxonomy" id="2746961"/>
    <lineage>
        <taxon>Bacteria</taxon>
        <taxon>Bacillati</taxon>
        <taxon>Actinomycetota</taxon>
        <taxon>Actinomycetes</taxon>
        <taxon>Kitasatosporales</taxon>
        <taxon>Streptomycetaceae</taxon>
        <taxon>Streptomyces</taxon>
    </lineage>
</organism>
<comment type="caution">
    <text evidence="2">The sequence shown here is derived from an EMBL/GenBank/DDBJ whole genome shotgun (WGS) entry which is preliminary data.</text>
</comment>
<reference evidence="2 3" key="1">
    <citation type="journal article" date="2023" name="Microb. Genom.">
        <title>Mesoterricola silvestris gen. nov., sp. nov., Mesoterricola sediminis sp. nov., Geothrix oryzae sp. nov., Geothrix edaphica sp. nov., Geothrix rubra sp. nov., and Geothrix limicola sp. nov., six novel members of Acidobacteriota isolated from soils.</title>
        <authorList>
            <person name="Weisberg A.J."/>
            <person name="Pearce E."/>
            <person name="Kramer C.G."/>
            <person name="Chang J.H."/>
            <person name="Clarke C.R."/>
        </authorList>
    </citation>
    <scope>NUCLEOTIDE SEQUENCE [LARGE SCALE GENOMIC DNA]</scope>
    <source>
        <strain evidence="2 3">NE20-4-1</strain>
    </source>
</reference>
<feature type="compositionally biased region" description="Basic residues" evidence="1">
    <location>
        <begin position="1"/>
        <end position="12"/>
    </location>
</feature>
<feature type="region of interest" description="Disordered" evidence="1">
    <location>
        <begin position="1"/>
        <end position="20"/>
    </location>
</feature>
<evidence type="ECO:0000256" key="1">
    <source>
        <dbReference type="SAM" id="MobiDB-lite"/>
    </source>
</evidence>
<keyword evidence="3" id="KW-1185">Reference proteome</keyword>
<proteinExistence type="predicted"/>
<accession>A0ABU4MIF0</accession>
<protein>
    <submittedName>
        <fullName evidence="2">Uncharacterized protein</fullName>
    </submittedName>
</protein>
<dbReference type="RefSeq" id="WP_193383369.1">
    <property type="nucleotide sequence ID" value="NZ_JABXWI010000001.1"/>
</dbReference>
<sequence>MPKSRVRRHRRRPPEQPHTELVPFLRDHYGMTRAEARAVARIGAALLAEHTGPLMARFACDYCHTYQGPAYDAMNTAQLNAARADARAHMTACPGRI</sequence>
<dbReference type="Proteomes" id="UP001282474">
    <property type="component" value="Unassembled WGS sequence"/>
</dbReference>
<gene>
    <name evidence="2" type="ORF">PV383_08710</name>
</gene>